<accession>A0A317U055</accession>
<dbReference type="AlphaFoldDB" id="A0A317U055"/>
<evidence type="ECO:0000313" key="1">
    <source>
        <dbReference type="EMBL" id="PWY54096.1"/>
    </source>
</evidence>
<comment type="caution">
    <text evidence="1">The sequence shown here is derived from an EMBL/GenBank/DDBJ whole genome shotgun (WGS) entry which is preliminary data.</text>
</comment>
<sequence length="123" mass="14081">MIDDTPRNLNYKTEEAYFLWLFNLINTCSNSSANSLYKFHINDNNQVIIESFDNDLASFEKLGFIEIIDQSLLLTFNGVTFRGIDAMKKIEKVLAFSNIQPQSQFSATEESNHKDKRSGCSII</sequence>
<name>A0A317U055_9GAMM</name>
<dbReference type="Proteomes" id="UP000287374">
    <property type="component" value="Unassembled WGS sequence"/>
</dbReference>
<reference evidence="2 4" key="2">
    <citation type="submission" date="2018-12" db="EMBL/GenBank/DDBJ databases">
        <title>Legionella sp,whole genome shotgun sequence.</title>
        <authorList>
            <person name="Wu H."/>
        </authorList>
    </citation>
    <scope>NUCLEOTIDE SEQUENCE [LARGE SCALE GENOMIC DNA]</scope>
    <source>
        <strain evidence="4">km489</strain>
        <strain evidence="2">Km489</strain>
    </source>
</reference>
<evidence type="ECO:0000313" key="4">
    <source>
        <dbReference type="Proteomes" id="UP000287374"/>
    </source>
</evidence>
<protein>
    <submittedName>
        <fullName evidence="1">Uncharacterized protein</fullName>
    </submittedName>
</protein>
<evidence type="ECO:0000313" key="2">
    <source>
        <dbReference type="EMBL" id="RUR19352.1"/>
    </source>
</evidence>
<reference evidence="1 3" key="1">
    <citation type="submission" date="2018-05" db="EMBL/GenBank/DDBJ databases">
        <title>Legionella qingyii sp.nov., whole genome shotgun sequence.</title>
        <authorList>
            <person name="Wu H."/>
            <person name="Zhu Q."/>
            <person name="Hu C."/>
        </authorList>
    </citation>
    <scope>NUCLEOTIDE SEQUENCE [LARGE SCALE GENOMIC DNA]</scope>
    <source>
        <strain evidence="1 3">HEB18</strain>
    </source>
</reference>
<dbReference type="Proteomes" id="UP000247152">
    <property type="component" value="Unassembled WGS sequence"/>
</dbReference>
<dbReference type="RefSeq" id="WP_110144027.1">
    <property type="nucleotide sequence ID" value="NZ_QHJG01000045.1"/>
</dbReference>
<keyword evidence="4" id="KW-1185">Reference proteome</keyword>
<gene>
    <name evidence="1" type="ORF">DGG96_18835</name>
    <name evidence="2" type="ORF">ELY20_15945</name>
</gene>
<evidence type="ECO:0000313" key="3">
    <source>
        <dbReference type="Proteomes" id="UP000247152"/>
    </source>
</evidence>
<proteinExistence type="predicted"/>
<dbReference type="EMBL" id="RZGX01000030">
    <property type="protein sequence ID" value="RUR19352.1"/>
    <property type="molecule type" value="Genomic_DNA"/>
</dbReference>
<organism evidence="1 3">
    <name type="scientific">Legionella qingyii</name>
    <dbReference type="NCBI Taxonomy" id="2184757"/>
    <lineage>
        <taxon>Bacteria</taxon>
        <taxon>Pseudomonadati</taxon>
        <taxon>Pseudomonadota</taxon>
        <taxon>Gammaproteobacteria</taxon>
        <taxon>Legionellales</taxon>
        <taxon>Legionellaceae</taxon>
        <taxon>Legionella</taxon>
    </lineage>
</organism>
<dbReference type="EMBL" id="QHJG01000045">
    <property type="protein sequence ID" value="PWY54096.1"/>
    <property type="molecule type" value="Genomic_DNA"/>
</dbReference>